<protein>
    <submittedName>
        <fullName evidence="3">Glycosyl transferase group 1</fullName>
    </submittedName>
</protein>
<gene>
    <name evidence="3" type="ordered locus">Bresu_3268</name>
</gene>
<dbReference type="RefSeq" id="WP_013270674.1">
    <property type="nucleotide sequence ID" value="NC_014375.1"/>
</dbReference>
<dbReference type="Pfam" id="PF00534">
    <property type="entry name" value="Glycos_transf_1"/>
    <property type="match status" value="1"/>
</dbReference>
<dbReference type="CDD" id="cd03809">
    <property type="entry name" value="GT4_MtfB-like"/>
    <property type="match status" value="1"/>
</dbReference>
<evidence type="ECO:0000313" key="4">
    <source>
        <dbReference type="Proteomes" id="UP000002696"/>
    </source>
</evidence>
<dbReference type="OrthoDB" id="9801609at2"/>
<evidence type="ECO:0000256" key="1">
    <source>
        <dbReference type="ARBA" id="ARBA00022679"/>
    </source>
</evidence>
<dbReference type="PANTHER" id="PTHR46401:SF2">
    <property type="entry name" value="GLYCOSYLTRANSFERASE WBBK-RELATED"/>
    <property type="match status" value="1"/>
</dbReference>
<name>D9QG32_BRESC</name>
<organism evidence="3 4">
    <name type="scientific">Brevundimonas subvibrioides (strain ATCC 15264 / DSM 4735 / LMG 14903 / NBRC 16000 / CB 81)</name>
    <name type="common">Caulobacter subvibrioides</name>
    <dbReference type="NCBI Taxonomy" id="633149"/>
    <lineage>
        <taxon>Bacteria</taxon>
        <taxon>Pseudomonadati</taxon>
        <taxon>Pseudomonadota</taxon>
        <taxon>Alphaproteobacteria</taxon>
        <taxon>Caulobacterales</taxon>
        <taxon>Caulobacteraceae</taxon>
        <taxon>Brevundimonas</taxon>
    </lineage>
</organism>
<dbReference type="GO" id="GO:0016757">
    <property type="term" value="F:glycosyltransferase activity"/>
    <property type="evidence" value="ECO:0007669"/>
    <property type="project" value="InterPro"/>
</dbReference>
<dbReference type="InParanoid" id="D9QG32"/>
<proteinExistence type="predicted"/>
<accession>D9QG32</accession>
<dbReference type="HOGENOM" id="CLU_009583_27_6_5"/>
<dbReference type="BioCyc" id="BSUB633149:G1GM8-3283-MONOMER"/>
<keyword evidence="1 3" id="KW-0808">Transferase</keyword>
<dbReference type="Gene3D" id="3.40.50.2000">
    <property type="entry name" value="Glycogen Phosphorylase B"/>
    <property type="match status" value="2"/>
</dbReference>
<dbReference type="InterPro" id="IPR001296">
    <property type="entry name" value="Glyco_trans_1"/>
</dbReference>
<feature type="domain" description="Glycosyl transferase family 1" evidence="2">
    <location>
        <begin position="257"/>
        <end position="410"/>
    </location>
</feature>
<reference evidence="4" key="1">
    <citation type="journal article" date="2011" name="J. Bacteriol.">
        <title>Genome sequences of eight morphologically diverse alphaproteobacteria.</title>
        <authorList>
            <consortium name="US DOE Joint Genome Institute"/>
            <person name="Brown P.J."/>
            <person name="Kysela D.T."/>
            <person name="Buechlein A."/>
            <person name="Hemmerich C."/>
            <person name="Brun Y.V."/>
        </authorList>
    </citation>
    <scope>NUCLEOTIDE SEQUENCE [LARGE SCALE GENOMIC DNA]</scope>
    <source>
        <strain evidence="4">ATCC 15264 / DSM 4735 / LMG 14903 / NBRC 16000 / CB 81</strain>
    </source>
</reference>
<dbReference type="GO" id="GO:0009103">
    <property type="term" value="P:lipopolysaccharide biosynthetic process"/>
    <property type="evidence" value="ECO:0007669"/>
    <property type="project" value="TreeGrafter"/>
</dbReference>
<dbReference type="STRING" id="633149.Bresu_3268"/>
<sequence length="443" mass="47959">MPETIACVDGRDLSLTQGSGIATYGRNLLTTLSRMGVGTQVLYGPPTPVSPDPLINEIALANPDKTAGRPTALKRFVRTTRARWGLPAVPVRPGQVIWPRDGAAPPATDSYWASQDVFRTAHRAFVKTGRLTDIRFRPDSDIPRPDVCHWTAIMPLHGRDALNLYTMHDLIPLRLPQLSLSNKEHYLAICRAIADRADHIIVGSDSAKTDIVEMIGVSPDRITNTYHAVQLPPGHMERSDDEIAREIEGAFGLPWKGYFLHYGTIEPRKNLGRTVEAYLASGVTTPLVIAGGDGWLFEPETALLDQVRAGEGAAGGRITKLKYLPAGLLASLVRGAKALLFPSLYEGFGLPVLEAMSMGTAVLTSTAGSLPEVAGGAAILVDPYDVNSIRKGILALDQDDDLRDAMVERGSAQALLFSPEAYEARLTDLYTRLGLRLAPTARV</sequence>
<dbReference type="Proteomes" id="UP000002696">
    <property type="component" value="Chromosome"/>
</dbReference>
<dbReference type="EMBL" id="CP002102">
    <property type="protein sequence ID" value="ADL02574.1"/>
    <property type="molecule type" value="Genomic_DNA"/>
</dbReference>
<dbReference type="CAZy" id="GT4">
    <property type="family name" value="Glycosyltransferase Family 4"/>
</dbReference>
<dbReference type="SUPFAM" id="SSF53756">
    <property type="entry name" value="UDP-Glycosyltransferase/glycogen phosphorylase"/>
    <property type="match status" value="1"/>
</dbReference>
<dbReference type="PANTHER" id="PTHR46401">
    <property type="entry name" value="GLYCOSYLTRANSFERASE WBBK-RELATED"/>
    <property type="match status" value="1"/>
</dbReference>
<evidence type="ECO:0000313" key="3">
    <source>
        <dbReference type="EMBL" id="ADL02574.1"/>
    </source>
</evidence>
<evidence type="ECO:0000259" key="2">
    <source>
        <dbReference type="Pfam" id="PF00534"/>
    </source>
</evidence>
<dbReference type="eggNOG" id="COG0438">
    <property type="taxonomic scope" value="Bacteria"/>
</dbReference>
<dbReference type="KEGG" id="bsb:Bresu_3268"/>
<keyword evidence="4" id="KW-1185">Reference proteome</keyword>
<dbReference type="AlphaFoldDB" id="D9QG32"/>